<evidence type="ECO:0000313" key="2">
    <source>
        <dbReference type="EMBL" id="PIS08690.1"/>
    </source>
</evidence>
<sequence length="173" mass="19537">MTKSLFFSLILLKNTLNPLNGAEDYSYLDINLYPEIKLEVEEKERESIEVVEKKVISKKTIPVQKPILPEKEPVPIPSPVNLKIMFEQYASQYSISPQVLIKIANCESHFNPNALNGPYGGMYQYQESTWVSTRKAMSENPDPNLRFNPEEAIKTTAFKISQGGIGAWPVCGN</sequence>
<proteinExistence type="predicted"/>
<dbReference type="InterPro" id="IPR008258">
    <property type="entry name" value="Transglycosylase_SLT_dom_1"/>
</dbReference>
<dbReference type="Gene3D" id="1.10.530.10">
    <property type="match status" value="1"/>
</dbReference>
<protein>
    <recommendedName>
        <fullName evidence="1">Transglycosylase SLT domain-containing protein</fullName>
    </recommendedName>
</protein>
<dbReference type="AlphaFoldDB" id="A0A2H0W7Q9"/>
<dbReference type="Proteomes" id="UP000230093">
    <property type="component" value="Unassembled WGS sequence"/>
</dbReference>
<name>A0A2H0W7Q9_9BACT</name>
<dbReference type="EMBL" id="PEZT01000030">
    <property type="protein sequence ID" value="PIS08690.1"/>
    <property type="molecule type" value="Genomic_DNA"/>
</dbReference>
<evidence type="ECO:0000313" key="3">
    <source>
        <dbReference type="Proteomes" id="UP000230093"/>
    </source>
</evidence>
<evidence type="ECO:0000259" key="1">
    <source>
        <dbReference type="Pfam" id="PF01464"/>
    </source>
</evidence>
<dbReference type="SUPFAM" id="SSF53955">
    <property type="entry name" value="Lysozyme-like"/>
    <property type="match status" value="1"/>
</dbReference>
<dbReference type="Pfam" id="PF01464">
    <property type="entry name" value="SLT"/>
    <property type="match status" value="1"/>
</dbReference>
<accession>A0A2H0W7Q9</accession>
<reference evidence="3" key="1">
    <citation type="submission" date="2017-09" db="EMBL/GenBank/DDBJ databases">
        <title>Depth-based differentiation of microbial function through sediment-hosted aquifers and enrichment of novel symbionts in the deep terrestrial subsurface.</title>
        <authorList>
            <person name="Probst A.J."/>
            <person name="Ladd B."/>
            <person name="Jarett J.K."/>
            <person name="Geller-Mcgrath D.E."/>
            <person name="Sieber C.M.K."/>
            <person name="Emerson J.B."/>
            <person name="Anantharaman K."/>
            <person name="Thomas B.C."/>
            <person name="Malmstrom R."/>
            <person name="Stieglmeier M."/>
            <person name="Klingl A."/>
            <person name="Woyke T."/>
            <person name="Ryan C.M."/>
            <person name="Banfield J.F."/>
        </authorList>
    </citation>
    <scope>NUCLEOTIDE SEQUENCE [LARGE SCALE GENOMIC DNA]</scope>
</reference>
<organism evidence="2 3">
    <name type="scientific">Candidatus Beckwithbacteria bacterium CG10_big_fil_rev_8_21_14_0_10_34_10</name>
    <dbReference type="NCBI Taxonomy" id="1974495"/>
    <lineage>
        <taxon>Bacteria</taxon>
        <taxon>Candidatus Beckwithiibacteriota</taxon>
    </lineage>
</organism>
<feature type="domain" description="Transglycosylase SLT" evidence="1">
    <location>
        <begin position="85"/>
        <end position="156"/>
    </location>
</feature>
<gene>
    <name evidence="2" type="ORF">COT75_05375</name>
</gene>
<dbReference type="InterPro" id="IPR023346">
    <property type="entry name" value="Lysozyme-like_dom_sf"/>
</dbReference>
<comment type="caution">
    <text evidence="2">The sequence shown here is derived from an EMBL/GenBank/DDBJ whole genome shotgun (WGS) entry which is preliminary data.</text>
</comment>